<keyword evidence="3" id="KW-1185">Reference proteome</keyword>
<keyword evidence="1" id="KW-0732">Signal</keyword>
<protein>
    <recommendedName>
        <fullName evidence="4">DUF2946 domain-containing protein</fullName>
    </recommendedName>
</protein>
<evidence type="ECO:0000313" key="2">
    <source>
        <dbReference type="EMBL" id="UXY15461.1"/>
    </source>
</evidence>
<dbReference type="RefSeq" id="WP_263124870.1">
    <property type="nucleotide sequence ID" value="NZ_CP106753.1"/>
</dbReference>
<dbReference type="EMBL" id="CP106753">
    <property type="protein sequence ID" value="UXY15461.1"/>
    <property type="molecule type" value="Genomic_DNA"/>
</dbReference>
<accession>A0ABY6DPQ7</accession>
<proteinExistence type="predicted"/>
<gene>
    <name evidence="2" type="ORF">N8I74_00145</name>
</gene>
<sequence length="105" mass="10970">MLCLLRPLLLLCTLWLMAPAAAWAHPVAVGGPAVAATVPMPPVAAGTPVLAPQCCCSSPKCRTAWSLPAADNMLLPETRPVYVAGGAAHCYRLFPDVPERPPSRG</sequence>
<name>A0ABY6DPQ7_9NEIS</name>
<organism evidence="2 3">
    <name type="scientific">Chitiniphilus purpureus</name>
    <dbReference type="NCBI Taxonomy" id="2981137"/>
    <lineage>
        <taxon>Bacteria</taxon>
        <taxon>Pseudomonadati</taxon>
        <taxon>Pseudomonadota</taxon>
        <taxon>Betaproteobacteria</taxon>
        <taxon>Neisseriales</taxon>
        <taxon>Chitinibacteraceae</taxon>
        <taxon>Chitiniphilus</taxon>
    </lineage>
</organism>
<evidence type="ECO:0000313" key="3">
    <source>
        <dbReference type="Proteomes" id="UP001061302"/>
    </source>
</evidence>
<feature type="signal peptide" evidence="1">
    <location>
        <begin position="1"/>
        <end position="24"/>
    </location>
</feature>
<evidence type="ECO:0000256" key="1">
    <source>
        <dbReference type="SAM" id="SignalP"/>
    </source>
</evidence>
<evidence type="ECO:0008006" key="4">
    <source>
        <dbReference type="Google" id="ProtNLM"/>
    </source>
</evidence>
<reference evidence="2" key="1">
    <citation type="submission" date="2022-10" db="EMBL/GenBank/DDBJ databases">
        <title>Chitiniphilus purpureus sp. nov., a novel chitin-degrading bacterium isolated from crawfish pond sediment.</title>
        <authorList>
            <person name="Li K."/>
        </authorList>
    </citation>
    <scope>NUCLEOTIDE SEQUENCE</scope>
    <source>
        <strain evidence="2">CD1</strain>
    </source>
</reference>
<dbReference type="Proteomes" id="UP001061302">
    <property type="component" value="Chromosome"/>
</dbReference>
<feature type="chain" id="PRO_5046054462" description="DUF2946 domain-containing protein" evidence="1">
    <location>
        <begin position="25"/>
        <end position="105"/>
    </location>
</feature>